<protein>
    <submittedName>
        <fullName evidence="8">C-C motif chemokine 2-like</fullName>
    </submittedName>
</protein>
<dbReference type="GO" id="GO:0005615">
    <property type="term" value="C:extracellular space"/>
    <property type="evidence" value="ECO:0007669"/>
    <property type="project" value="UniProtKB-KW"/>
</dbReference>
<feature type="domain" description="Chemokine interleukin-8-like" evidence="6">
    <location>
        <begin position="31"/>
        <end position="91"/>
    </location>
</feature>
<dbReference type="InterPro" id="IPR036048">
    <property type="entry name" value="Interleukin_8-like_sf"/>
</dbReference>
<dbReference type="InterPro" id="IPR001811">
    <property type="entry name" value="Chemokine_IL8-like_dom"/>
</dbReference>
<dbReference type="Gene3D" id="2.40.50.40">
    <property type="match status" value="1"/>
</dbReference>
<dbReference type="GeneID" id="116221588"/>
<dbReference type="OrthoDB" id="8890527at2759"/>
<dbReference type="PANTHER" id="PTHR12015:SF183">
    <property type="entry name" value="C-C MOTIF CHEMOKINE 3"/>
    <property type="match status" value="1"/>
</dbReference>
<dbReference type="Proteomes" id="UP000515152">
    <property type="component" value="Chromosome 8"/>
</dbReference>
<evidence type="ECO:0000256" key="4">
    <source>
        <dbReference type="ARBA" id="ARBA00022729"/>
    </source>
</evidence>
<dbReference type="SMART" id="SM00199">
    <property type="entry name" value="SCY"/>
    <property type="match status" value="1"/>
</dbReference>
<proteinExistence type="predicted"/>
<dbReference type="GO" id="GO:0008009">
    <property type="term" value="F:chemokine activity"/>
    <property type="evidence" value="ECO:0007669"/>
    <property type="project" value="InterPro"/>
</dbReference>
<sequence>MKTTCICLALGLTMTMVITSEAFIYGIETAPMGCCFNFLGTHINIPLSQIRSANRTNPKCPKPAIVATTVLDKDFCVKPTSKFGIRLVKRVIKA</sequence>
<keyword evidence="2" id="KW-0202">Cytokine</keyword>
<dbReference type="KEGG" id="char:116221588"/>
<evidence type="ECO:0000313" key="7">
    <source>
        <dbReference type="Proteomes" id="UP000515152"/>
    </source>
</evidence>
<organism evidence="7 8">
    <name type="scientific">Clupea harengus</name>
    <name type="common">Atlantic herring</name>
    <dbReference type="NCBI Taxonomy" id="7950"/>
    <lineage>
        <taxon>Eukaryota</taxon>
        <taxon>Metazoa</taxon>
        <taxon>Chordata</taxon>
        <taxon>Craniata</taxon>
        <taxon>Vertebrata</taxon>
        <taxon>Euteleostomi</taxon>
        <taxon>Actinopterygii</taxon>
        <taxon>Neopterygii</taxon>
        <taxon>Teleostei</taxon>
        <taxon>Clupei</taxon>
        <taxon>Clupeiformes</taxon>
        <taxon>Clupeoidei</taxon>
        <taxon>Clupeidae</taxon>
        <taxon>Clupea</taxon>
    </lineage>
</organism>
<dbReference type="InterPro" id="IPR039809">
    <property type="entry name" value="Chemokine_b/g/d"/>
</dbReference>
<evidence type="ECO:0000256" key="5">
    <source>
        <dbReference type="SAM" id="SignalP"/>
    </source>
</evidence>
<evidence type="ECO:0000256" key="2">
    <source>
        <dbReference type="ARBA" id="ARBA00022514"/>
    </source>
</evidence>
<evidence type="ECO:0000259" key="6">
    <source>
        <dbReference type="SMART" id="SM00199"/>
    </source>
</evidence>
<comment type="subcellular location">
    <subcellularLocation>
        <location evidence="1">Secreted</location>
    </subcellularLocation>
</comment>
<feature type="signal peptide" evidence="5">
    <location>
        <begin position="1"/>
        <end position="22"/>
    </location>
</feature>
<keyword evidence="7" id="KW-1185">Reference proteome</keyword>
<reference evidence="8" key="1">
    <citation type="submission" date="2025-08" db="UniProtKB">
        <authorList>
            <consortium name="RefSeq"/>
        </authorList>
    </citation>
    <scope>IDENTIFICATION</scope>
</reference>
<dbReference type="Pfam" id="PF00048">
    <property type="entry name" value="IL8"/>
    <property type="match status" value="1"/>
</dbReference>
<evidence type="ECO:0000256" key="1">
    <source>
        <dbReference type="ARBA" id="ARBA00004613"/>
    </source>
</evidence>
<dbReference type="RefSeq" id="XP_031428664.1">
    <property type="nucleotide sequence ID" value="XM_031572804.1"/>
</dbReference>
<dbReference type="PANTHER" id="PTHR12015">
    <property type="entry name" value="SMALL INDUCIBLE CYTOKINE A"/>
    <property type="match status" value="1"/>
</dbReference>
<feature type="chain" id="PRO_5027827784" evidence="5">
    <location>
        <begin position="23"/>
        <end position="94"/>
    </location>
</feature>
<keyword evidence="3" id="KW-0964">Secreted</keyword>
<accession>A0A6P8FQL4</accession>
<keyword evidence="4 5" id="KW-0732">Signal</keyword>
<evidence type="ECO:0000256" key="3">
    <source>
        <dbReference type="ARBA" id="ARBA00022525"/>
    </source>
</evidence>
<gene>
    <name evidence="8" type="primary">LOC116221588</name>
</gene>
<name>A0A6P8FQL4_CLUHA</name>
<dbReference type="SUPFAM" id="SSF54117">
    <property type="entry name" value="Interleukin 8-like chemokines"/>
    <property type="match status" value="1"/>
</dbReference>
<dbReference type="GO" id="GO:0006955">
    <property type="term" value="P:immune response"/>
    <property type="evidence" value="ECO:0007669"/>
    <property type="project" value="InterPro"/>
</dbReference>
<evidence type="ECO:0000313" key="8">
    <source>
        <dbReference type="RefSeq" id="XP_031428664.1"/>
    </source>
</evidence>
<dbReference type="AlphaFoldDB" id="A0A6P8FQL4"/>